<dbReference type="Gene3D" id="3.20.20.140">
    <property type="entry name" value="Metal-dependent hydrolases"/>
    <property type="match status" value="1"/>
</dbReference>
<dbReference type="InterPro" id="IPR011059">
    <property type="entry name" value="Metal-dep_hydrolase_composite"/>
</dbReference>
<gene>
    <name evidence="2" type="ORF">GCM10009560_73160</name>
</gene>
<evidence type="ECO:0000313" key="3">
    <source>
        <dbReference type="Proteomes" id="UP001501578"/>
    </source>
</evidence>
<dbReference type="InterPro" id="IPR006680">
    <property type="entry name" value="Amidohydro-rel"/>
</dbReference>
<dbReference type="PANTHER" id="PTHR43135">
    <property type="entry name" value="ALPHA-D-RIBOSE 1-METHYLPHOSPHONATE 5-TRIPHOSPHATE DIPHOSPHATASE"/>
    <property type="match status" value="1"/>
</dbReference>
<protein>
    <submittedName>
        <fullName evidence="2">Amidohydrolase family protein</fullName>
    </submittedName>
</protein>
<sequence length="477" mass="51463">MTRSWSVITNGHVIDIESGSVLPDHDVLINGSTIVKVAPGIDLTQEVPRGEEIDTIDARGKYVAPGLIDMHCHMTYGESYSQEAQDLYTSVEMRTLIAAANLRKVLRAGFTTISQPGGSYYIGVGLREALVGGLIEGPRMHTAGRYLTTSNGLTDWYPDDVGVPHGSIGVLTNTTDEIISEIRHQVKNGVDLIKLADSPYGEYQAFTDGEMATAADLAHQLNRKITIHARGSAEVSAAVRAGMDWIMHGNSMTPEVIEELAASKIPLVPTLLLLANLADFGEKVGVEAHTRDSVKRMLDRTAQTLHDARDAGVRFMVGTDSGFAVTPYGEWHARELQLLRDFAGLSAVEAVRAATTGPAESLGLAGRLGTTRAGAIADLLLLNGNPLRDLSVLLRPGGIATVIQGGRPVADPPEEQERRWHNLRSLTMSNGVVLRRDFLDGIPLSAEPDPLAARDPDLADIYQTVDRFQRDAVIDGD</sequence>
<comment type="caution">
    <text evidence="2">The sequence shown here is derived from an EMBL/GenBank/DDBJ whole genome shotgun (WGS) entry which is preliminary data.</text>
</comment>
<dbReference type="Pfam" id="PF01979">
    <property type="entry name" value="Amidohydro_1"/>
    <property type="match status" value="1"/>
</dbReference>
<dbReference type="Proteomes" id="UP001501578">
    <property type="component" value="Unassembled WGS sequence"/>
</dbReference>
<dbReference type="InterPro" id="IPR051781">
    <property type="entry name" value="Metallo-dep_Hydrolase"/>
</dbReference>
<dbReference type="SUPFAM" id="SSF51556">
    <property type="entry name" value="Metallo-dependent hydrolases"/>
    <property type="match status" value="1"/>
</dbReference>
<accession>A0ABP4BMI9</accession>
<dbReference type="InterPro" id="IPR032466">
    <property type="entry name" value="Metal_Hydrolase"/>
</dbReference>
<dbReference type="CDD" id="cd01299">
    <property type="entry name" value="Met_dep_hydrolase_A"/>
    <property type="match status" value="1"/>
</dbReference>
<dbReference type="PANTHER" id="PTHR43135:SF3">
    <property type="entry name" value="ALPHA-D-RIBOSE 1-METHYLPHOSPHONATE 5-TRIPHOSPHATE DIPHOSPHATASE"/>
    <property type="match status" value="1"/>
</dbReference>
<dbReference type="SUPFAM" id="SSF51338">
    <property type="entry name" value="Composite domain of metallo-dependent hydrolases"/>
    <property type="match status" value="1"/>
</dbReference>
<organism evidence="2 3">
    <name type="scientific">Nonomuraea longicatena</name>
    <dbReference type="NCBI Taxonomy" id="83682"/>
    <lineage>
        <taxon>Bacteria</taxon>
        <taxon>Bacillati</taxon>
        <taxon>Actinomycetota</taxon>
        <taxon>Actinomycetes</taxon>
        <taxon>Streptosporangiales</taxon>
        <taxon>Streptosporangiaceae</taxon>
        <taxon>Nonomuraea</taxon>
    </lineage>
</organism>
<keyword evidence="3" id="KW-1185">Reference proteome</keyword>
<dbReference type="InterPro" id="IPR057744">
    <property type="entry name" value="OTAase-like"/>
</dbReference>
<dbReference type="Gene3D" id="2.30.40.10">
    <property type="entry name" value="Urease, subunit C, domain 1"/>
    <property type="match status" value="1"/>
</dbReference>
<proteinExistence type="predicted"/>
<evidence type="ECO:0000313" key="2">
    <source>
        <dbReference type="EMBL" id="GAA0951920.1"/>
    </source>
</evidence>
<name>A0ABP4BMI9_9ACTN</name>
<feature type="domain" description="Amidohydrolase-related" evidence="1">
    <location>
        <begin position="62"/>
        <end position="409"/>
    </location>
</feature>
<dbReference type="RefSeq" id="WP_343954901.1">
    <property type="nucleotide sequence ID" value="NZ_BAAAHQ010000052.1"/>
</dbReference>
<evidence type="ECO:0000259" key="1">
    <source>
        <dbReference type="Pfam" id="PF01979"/>
    </source>
</evidence>
<dbReference type="EMBL" id="BAAAHQ010000052">
    <property type="protein sequence ID" value="GAA0951920.1"/>
    <property type="molecule type" value="Genomic_DNA"/>
</dbReference>
<reference evidence="3" key="1">
    <citation type="journal article" date="2019" name="Int. J. Syst. Evol. Microbiol.">
        <title>The Global Catalogue of Microorganisms (GCM) 10K type strain sequencing project: providing services to taxonomists for standard genome sequencing and annotation.</title>
        <authorList>
            <consortium name="The Broad Institute Genomics Platform"/>
            <consortium name="The Broad Institute Genome Sequencing Center for Infectious Disease"/>
            <person name="Wu L."/>
            <person name="Ma J."/>
        </authorList>
    </citation>
    <scope>NUCLEOTIDE SEQUENCE [LARGE SCALE GENOMIC DNA]</scope>
    <source>
        <strain evidence="3">JCM 11136</strain>
    </source>
</reference>